<evidence type="ECO:0000256" key="5">
    <source>
        <dbReference type="SAM" id="MobiDB-lite"/>
    </source>
</evidence>
<dbReference type="PANTHER" id="PTHR31310">
    <property type="match status" value="1"/>
</dbReference>
<dbReference type="InterPro" id="IPR000326">
    <property type="entry name" value="PAP2/HPO"/>
</dbReference>
<sequence>MVSFPPHLQHVPGPPLPLPRWVPAGTLAVLVTAILSAATRLEFSASISLSIARFKYWLPRSTRSERLKFAFMIMTATFSMFVMGSPGFPLKLGIPALYILGILLPVSSQFLLPASPILLWLLFFYSSGFLAPSTRPHIWVSVLPTLETIWYGANISDILTRAGHPVLDVVAWIPYGVVHFAAPAFVAAFLFVFGPPGSIKFFGTAFGFLNLIGVIIQVTFPTAPPWYELREGLTPANYSMKGSPAGLARIDALFGGHGYTVTFTNAPVPFGAFPSLHAACATMEALYCSYFFPLSIQIGGSLIDRILGKGKKIALDARILYWSYAFWLYWCTMYLMHHYLVDLVGGGCLATVCFYFFLDDTQRHYMEDSYPTNPSAPATFSTLQASHSQLNLGTTSRGNDEYALGDINTRDRPPIVNDEERGFGARDPSTLFALDEEDGQEDEAGSRPSGNAGRSITPRPKTPSGTSAQQTQGQATPKAKHNAGKEQGGDDSRDSFDQWG</sequence>
<dbReference type="GO" id="GO:0006676">
    <property type="term" value="P:mannosyl diphosphorylinositol ceramide metabolic process"/>
    <property type="evidence" value="ECO:0007669"/>
    <property type="project" value="TreeGrafter"/>
</dbReference>
<organism evidence="8 9">
    <name type="scientific">Pseudomicrostroma glucosiphilum</name>
    <dbReference type="NCBI Taxonomy" id="1684307"/>
    <lineage>
        <taxon>Eukaryota</taxon>
        <taxon>Fungi</taxon>
        <taxon>Dikarya</taxon>
        <taxon>Basidiomycota</taxon>
        <taxon>Ustilaginomycotina</taxon>
        <taxon>Exobasidiomycetes</taxon>
        <taxon>Microstromatales</taxon>
        <taxon>Microstromatales incertae sedis</taxon>
        <taxon>Pseudomicrostroma</taxon>
    </lineage>
</organism>
<dbReference type="Gene3D" id="1.20.144.10">
    <property type="entry name" value="Phosphatidic acid phosphatase type 2/haloperoxidase"/>
    <property type="match status" value="1"/>
</dbReference>
<dbReference type="SMART" id="SM00014">
    <property type="entry name" value="acidPPc"/>
    <property type="match status" value="1"/>
</dbReference>
<evidence type="ECO:0000256" key="6">
    <source>
        <dbReference type="SAM" id="Phobius"/>
    </source>
</evidence>
<keyword evidence="3 6" id="KW-1133">Transmembrane helix</keyword>
<feature type="compositionally biased region" description="Acidic residues" evidence="5">
    <location>
        <begin position="434"/>
        <end position="443"/>
    </location>
</feature>
<keyword evidence="2 6" id="KW-0812">Transmembrane</keyword>
<proteinExistence type="predicted"/>
<feature type="domain" description="Phosphatidic acid phosphatase type 2/haloperoxidase" evidence="7">
    <location>
        <begin position="199"/>
        <end position="358"/>
    </location>
</feature>
<evidence type="ECO:0000256" key="2">
    <source>
        <dbReference type="ARBA" id="ARBA00022692"/>
    </source>
</evidence>
<feature type="compositionally biased region" description="Basic and acidic residues" evidence="5">
    <location>
        <begin position="408"/>
        <end position="424"/>
    </location>
</feature>
<dbReference type="PANTHER" id="PTHR31310:SF11">
    <property type="entry name" value="INOSITOL PHOSPHORYLCERAMIDE SYNTHASE CATALYTIC SUBUNIT AUR1"/>
    <property type="match status" value="1"/>
</dbReference>
<feature type="transmembrane region" description="Helical" evidence="6">
    <location>
        <begin position="69"/>
        <end position="90"/>
    </location>
</feature>
<comment type="subcellular location">
    <subcellularLocation>
        <location evidence="1">Membrane</location>
        <topology evidence="1">Multi-pass membrane protein</topology>
    </subcellularLocation>
</comment>
<evidence type="ECO:0000256" key="4">
    <source>
        <dbReference type="ARBA" id="ARBA00023136"/>
    </source>
</evidence>
<feature type="transmembrane region" description="Helical" evidence="6">
    <location>
        <begin position="336"/>
        <end position="358"/>
    </location>
</feature>
<protein>
    <submittedName>
        <fullName evidence="8">PAP2-domain-containing protein</fullName>
    </submittedName>
</protein>
<gene>
    <name evidence="8" type="ORF">BCV69DRAFT_264711</name>
</gene>
<dbReference type="RefSeq" id="XP_025350721.1">
    <property type="nucleotide sequence ID" value="XM_025490761.1"/>
</dbReference>
<dbReference type="GO" id="GO:0070916">
    <property type="term" value="C:inositol phosphoceramide synthase complex"/>
    <property type="evidence" value="ECO:0007669"/>
    <property type="project" value="TreeGrafter"/>
</dbReference>
<feature type="transmembrane region" description="Helical" evidence="6">
    <location>
        <begin position="20"/>
        <end position="38"/>
    </location>
</feature>
<dbReference type="GO" id="GO:0016020">
    <property type="term" value="C:membrane"/>
    <property type="evidence" value="ECO:0007669"/>
    <property type="project" value="UniProtKB-SubCell"/>
</dbReference>
<evidence type="ECO:0000313" key="9">
    <source>
        <dbReference type="Proteomes" id="UP000245942"/>
    </source>
</evidence>
<feature type="transmembrane region" description="Helical" evidence="6">
    <location>
        <begin position="137"/>
        <end position="153"/>
    </location>
</feature>
<dbReference type="GO" id="GO:0030148">
    <property type="term" value="P:sphingolipid biosynthetic process"/>
    <property type="evidence" value="ECO:0007669"/>
    <property type="project" value="TreeGrafter"/>
</dbReference>
<evidence type="ECO:0000256" key="1">
    <source>
        <dbReference type="ARBA" id="ARBA00004141"/>
    </source>
</evidence>
<dbReference type="InterPro" id="IPR026841">
    <property type="entry name" value="Aur1/Ipt1"/>
</dbReference>
<dbReference type="EMBL" id="KZ819321">
    <property type="protein sequence ID" value="PWN23561.1"/>
    <property type="molecule type" value="Genomic_DNA"/>
</dbReference>
<accession>A0A316UGV5</accession>
<dbReference type="CDD" id="cd03386">
    <property type="entry name" value="PAP2_Aur1_like"/>
    <property type="match status" value="1"/>
</dbReference>
<dbReference type="AlphaFoldDB" id="A0A316UGV5"/>
<feature type="compositionally biased region" description="Low complexity" evidence="5">
    <location>
        <begin position="462"/>
        <end position="477"/>
    </location>
</feature>
<dbReference type="GeneID" id="37012495"/>
<feature type="region of interest" description="Disordered" evidence="5">
    <location>
        <begin position="391"/>
        <end position="500"/>
    </location>
</feature>
<dbReference type="Pfam" id="PF14378">
    <property type="entry name" value="PAP2_3"/>
    <property type="match status" value="1"/>
</dbReference>
<dbReference type="OrthoDB" id="5784at2759"/>
<feature type="transmembrane region" description="Helical" evidence="6">
    <location>
        <begin position="96"/>
        <end position="125"/>
    </location>
</feature>
<evidence type="ECO:0000259" key="7">
    <source>
        <dbReference type="SMART" id="SM00014"/>
    </source>
</evidence>
<keyword evidence="4 6" id="KW-0472">Membrane</keyword>
<dbReference type="STRING" id="1684307.A0A316UGV5"/>
<evidence type="ECO:0000313" key="8">
    <source>
        <dbReference type="EMBL" id="PWN23561.1"/>
    </source>
</evidence>
<feature type="transmembrane region" description="Helical" evidence="6">
    <location>
        <begin position="201"/>
        <end position="220"/>
    </location>
</feature>
<dbReference type="InterPro" id="IPR052185">
    <property type="entry name" value="IPC_Synthase-Related"/>
</dbReference>
<reference evidence="8 9" key="1">
    <citation type="journal article" date="2018" name="Mol. Biol. Evol.">
        <title>Broad Genomic Sampling Reveals a Smut Pathogenic Ancestry of the Fungal Clade Ustilaginomycotina.</title>
        <authorList>
            <person name="Kijpornyongpan T."/>
            <person name="Mondo S.J."/>
            <person name="Barry K."/>
            <person name="Sandor L."/>
            <person name="Lee J."/>
            <person name="Lipzen A."/>
            <person name="Pangilinan J."/>
            <person name="LaButti K."/>
            <person name="Hainaut M."/>
            <person name="Henrissat B."/>
            <person name="Grigoriev I.V."/>
            <person name="Spatafora J.W."/>
            <person name="Aime M.C."/>
        </authorList>
    </citation>
    <scope>NUCLEOTIDE SEQUENCE [LARGE SCALE GENOMIC DNA]</scope>
    <source>
        <strain evidence="8 9">MCA 4718</strain>
    </source>
</reference>
<evidence type="ECO:0000256" key="3">
    <source>
        <dbReference type="ARBA" id="ARBA00022989"/>
    </source>
</evidence>
<keyword evidence="9" id="KW-1185">Reference proteome</keyword>
<feature type="transmembrane region" description="Helical" evidence="6">
    <location>
        <begin position="173"/>
        <end position="194"/>
    </location>
</feature>
<name>A0A316UGV5_9BASI</name>
<feature type="compositionally biased region" description="Basic and acidic residues" evidence="5">
    <location>
        <begin position="483"/>
        <end position="500"/>
    </location>
</feature>
<dbReference type="Proteomes" id="UP000245942">
    <property type="component" value="Unassembled WGS sequence"/>
</dbReference>